<accession>A0ABU1ULK2</accession>
<protein>
    <submittedName>
        <fullName evidence="2">Pilus assembly protein CpaE</fullName>
    </submittedName>
</protein>
<reference evidence="2 3" key="1">
    <citation type="submission" date="2023-07" db="EMBL/GenBank/DDBJ databases">
        <title>Sorghum-associated microbial communities from plants grown in Nebraska, USA.</title>
        <authorList>
            <person name="Schachtman D."/>
        </authorList>
    </citation>
    <scope>NUCLEOTIDE SEQUENCE [LARGE SCALE GENOMIC DNA]</scope>
    <source>
        <strain evidence="2 3">BE248</strain>
    </source>
</reference>
<dbReference type="InterPro" id="IPR027417">
    <property type="entry name" value="P-loop_NTPase"/>
</dbReference>
<dbReference type="PANTHER" id="PTHR43384:SF13">
    <property type="entry name" value="SLR0110 PROTEIN"/>
    <property type="match status" value="1"/>
</dbReference>
<dbReference type="InterPro" id="IPR050625">
    <property type="entry name" value="ParA/MinD_ATPase"/>
</dbReference>
<proteinExistence type="predicted"/>
<name>A0ABU1ULK2_9ACTN</name>
<dbReference type="EMBL" id="JAVDWH010000001">
    <property type="protein sequence ID" value="MDR7086073.1"/>
    <property type="molecule type" value="Genomic_DNA"/>
</dbReference>
<feature type="domain" description="CobQ/CobB/MinD/ParA nucleotide binding" evidence="1">
    <location>
        <begin position="146"/>
        <end position="359"/>
    </location>
</feature>
<dbReference type="SUPFAM" id="SSF52172">
    <property type="entry name" value="CheY-like"/>
    <property type="match status" value="1"/>
</dbReference>
<comment type="caution">
    <text evidence="2">The sequence shown here is derived from an EMBL/GenBank/DDBJ whole genome shotgun (WGS) entry which is preliminary data.</text>
</comment>
<gene>
    <name evidence="2" type="ORF">J2X11_000912</name>
</gene>
<dbReference type="PANTHER" id="PTHR43384">
    <property type="entry name" value="SEPTUM SITE-DETERMINING PROTEIN MIND HOMOLOG, CHLOROPLASTIC-RELATED"/>
    <property type="match status" value="1"/>
</dbReference>
<evidence type="ECO:0000313" key="3">
    <source>
        <dbReference type="Proteomes" id="UP001257739"/>
    </source>
</evidence>
<dbReference type="InterPro" id="IPR011006">
    <property type="entry name" value="CheY-like_superfamily"/>
</dbReference>
<evidence type="ECO:0000259" key="1">
    <source>
        <dbReference type="Pfam" id="PF01656"/>
    </source>
</evidence>
<organism evidence="2 3">
    <name type="scientific">Aeromicrobium panaciterrae</name>
    <dbReference type="NCBI Taxonomy" id="363861"/>
    <lineage>
        <taxon>Bacteria</taxon>
        <taxon>Bacillati</taxon>
        <taxon>Actinomycetota</taxon>
        <taxon>Actinomycetes</taxon>
        <taxon>Propionibacteriales</taxon>
        <taxon>Nocardioidaceae</taxon>
        <taxon>Aeromicrobium</taxon>
    </lineage>
</organism>
<dbReference type="SUPFAM" id="SSF52540">
    <property type="entry name" value="P-loop containing nucleoside triphosphate hydrolases"/>
    <property type="match status" value="1"/>
</dbReference>
<dbReference type="InterPro" id="IPR002586">
    <property type="entry name" value="CobQ/CobB/MinD/ParA_Nub-bd_dom"/>
</dbReference>
<dbReference type="Proteomes" id="UP001257739">
    <property type="component" value="Unassembled WGS sequence"/>
</dbReference>
<evidence type="ECO:0000313" key="2">
    <source>
        <dbReference type="EMBL" id="MDR7086073.1"/>
    </source>
</evidence>
<dbReference type="RefSeq" id="WP_309967240.1">
    <property type="nucleotide sequence ID" value="NZ_JAVDWH010000001.1"/>
</dbReference>
<sequence>MSRILLLGGDGGLEFRLGQFPGNLLVPISALVVEKPEFDIRALMIDDHLPDLVVFGPQISRHTTMSVASLLDAMHPQISVVLVAEPTNDLILEAMRSGIRDVLSPEASDEEFRIMLLKAHDHSSRRNVRRRSTDEEVERTVESRVVVVASPKGGVGKSTIAVNLAVGLAKQAPMDVVLVDLDLQFGDVATHLDLKPAHSLADAFASQGGLDTLLLKTFLTAHPAGFYALCGSESPAAADKIGAKQVRELLASLASQFRFVIVDTGAGLDEPTLAALEEANDAVFVSSMDVASVRNVRKEIEVLATLNILPGARHLVLNFADRQSGLSVRDVEAVVGLPVNVVVPRAPEVALASNRGVPVLMEAKSGAAAKAIKNVVKRFEGEGPAPAPFAHKGVAFS</sequence>
<dbReference type="Pfam" id="PF01656">
    <property type="entry name" value="CbiA"/>
    <property type="match status" value="1"/>
</dbReference>
<dbReference type="Gene3D" id="3.40.50.300">
    <property type="entry name" value="P-loop containing nucleotide triphosphate hydrolases"/>
    <property type="match status" value="1"/>
</dbReference>
<keyword evidence="3" id="KW-1185">Reference proteome</keyword>
<dbReference type="Gene3D" id="3.40.50.2300">
    <property type="match status" value="1"/>
</dbReference>